<evidence type="ECO:0000313" key="2">
    <source>
        <dbReference type="Proteomes" id="UP000015103"/>
    </source>
</evidence>
<reference evidence="1" key="1">
    <citation type="submission" date="2015-05" db="UniProtKB">
        <authorList>
            <consortium name="EnsemblMetazoa"/>
        </authorList>
    </citation>
    <scope>IDENTIFICATION</scope>
</reference>
<sequence>MGWLTEGFLVPSGVLLDHLFRCDTINMVPEWKAASTLMVAIIKREAILCLCQDGVFHGLYFLVNLAEINLLFGKVSNYVLCFSFSSYFVLLHLRANLIKKKA</sequence>
<keyword evidence="2" id="KW-1185">Reference proteome</keyword>
<dbReference type="AlphaFoldDB" id="T1HQ72"/>
<protein>
    <submittedName>
        <fullName evidence="1">Uncharacterized protein</fullName>
    </submittedName>
</protein>
<dbReference type="Proteomes" id="UP000015103">
    <property type="component" value="Unassembled WGS sequence"/>
</dbReference>
<dbReference type="InParanoid" id="T1HQ72"/>
<evidence type="ECO:0000313" key="1">
    <source>
        <dbReference type="EnsemblMetazoa" id="RPRC006196-PA"/>
    </source>
</evidence>
<dbReference type="VEuPathDB" id="VectorBase:RPRC006196"/>
<dbReference type="EMBL" id="ACPB03019599">
    <property type="status" value="NOT_ANNOTATED_CDS"/>
    <property type="molecule type" value="Genomic_DNA"/>
</dbReference>
<accession>T1HQ72</accession>
<proteinExistence type="predicted"/>
<dbReference type="EnsemblMetazoa" id="RPRC006196-RA">
    <property type="protein sequence ID" value="RPRC006196-PA"/>
    <property type="gene ID" value="RPRC006196"/>
</dbReference>
<organism evidence="1 2">
    <name type="scientific">Rhodnius prolixus</name>
    <name type="common">Triatomid bug</name>
    <dbReference type="NCBI Taxonomy" id="13249"/>
    <lineage>
        <taxon>Eukaryota</taxon>
        <taxon>Metazoa</taxon>
        <taxon>Ecdysozoa</taxon>
        <taxon>Arthropoda</taxon>
        <taxon>Hexapoda</taxon>
        <taxon>Insecta</taxon>
        <taxon>Pterygota</taxon>
        <taxon>Neoptera</taxon>
        <taxon>Paraneoptera</taxon>
        <taxon>Hemiptera</taxon>
        <taxon>Heteroptera</taxon>
        <taxon>Panheteroptera</taxon>
        <taxon>Cimicomorpha</taxon>
        <taxon>Reduviidae</taxon>
        <taxon>Triatominae</taxon>
        <taxon>Rhodnius</taxon>
    </lineage>
</organism>
<dbReference type="HOGENOM" id="CLU_2280824_0_0_1"/>
<name>T1HQ72_RHOPR</name>